<dbReference type="EMBL" id="AP025739">
    <property type="protein sequence ID" value="BDI33979.1"/>
    <property type="molecule type" value="Genomic_DNA"/>
</dbReference>
<dbReference type="RefSeq" id="WP_119321537.1">
    <property type="nucleotide sequence ID" value="NZ_AP025739.1"/>
</dbReference>
<keyword evidence="2" id="KW-1185">Reference proteome</keyword>
<dbReference type="Proteomes" id="UP000287394">
    <property type="component" value="Chromosome"/>
</dbReference>
<name>A0A402CW03_9BACT</name>
<dbReference type="AlphaFoldDB" id="A0A402CW03"/>
<evidence type="ECO:0000313" key="2">
    <source>
        <dbReference type="Proteomes" id="UP000287394"/>
    </source>
</evidence>
<protein>
    <submittedName>
        <fullName evidence="1">Uncharacterized protein</fullName>
    </submittedName>
</protein>
<dbReference type="KEGG" id="ccot:CCAX7_60300"/>
<gene>
    <name evidence="1" type="ORF">CCAX7_60300</name>
</gene>
<accession>A0A402CW03</accession>
<evidence type="ECO:0000313" key="1">
    <source>
        <dbReference type="EMBL" id="BDI33979.1"/>
    </source>
</evidence>
<proteinExistence type="predicted"/>
<organism evidence="1 2">
    <name type="scientific">Capsulimonas corticalis</name>
    <dbReference type="NCBI Taxonomy" id="2219043"/>
    <lineage>
        <taxon>Bacteria</taxon>
        <taxon>Bacillati</taxon>
        <taxon>Armatimonadota</taxon>
        <taxon>Armatimonadia</taxon>
        <taxon>Capsulimonadales</taxon>
        <taxon>Capsulimonadaceae</taxon>
        <taxon>Capsulimonas</taxon>
    </lineage>
</organism>
<sequence length="123" mass="13960">MSETITTDAPTHIGNLFGPEWEDELDSMDGIVKSVGSFMLKPHKRRVILTLSGVPSEPGQKPPLMFLEAYSPDDADQIADQIKRMAQRARKGQNIDLQDEERDYIQNFEGFFDNLDEEDDEDA</sequence>
<reference evidence="1 2" key="1">
    <citation type="journal article" date="2019" name="Int. J. Syst. Evol. Microbiol.">
        <title>Capsulimonas corticalis gen. nov., sp. nov., an aerobic capsulated bacterium, of a novel bacterial order, Capsulimonadales ord. nov., of the class Armatimonadia of the phylum Armatimonadetes.</title>
        <authorList>
            <person name="Li J."/>
            <person name="Kudo C."/>
            <person name="Tonouchi A."/>
        </authorList>
    </citation>
    <scope>NUCLEOTIDE SEQUENCE [LARGE SCALE GENOMIC DNA]</scope>
    <source>
        <strain evidence="1 2">AX-7</strain>
    </source>
</reference>